<feature type="compositionally biased region" description="Basic and acidic residues" evidence="1">
    <location>
        <begin position="1"/>
        <end position="11"/>
    </location>
</feature>
<gene>
    <name evidence="3" type="ORF">HNR21_002070</name>
</gene>
<dbReference type="PANTHER" id="PTHR43384:SF14">
    <property type="entry name" value="ESX-1 SECRETION-ASSOCIATED PROTEIN ESPI"/>
    <property type="match status" value="1"/>
</dbReference>
<proteinExistence type="predicted"/>
<feature type="compositionally biased region" description="Pro residues" evidence="1">
    <location>
        <begin position="260"/>
        <end position="276"/>
    </location>
</feature>
<feature type="compositionally biased region" description="Low complexity" evidence="1">
    <location>
        <begin position="96"/>
        <end position="112"/>
    </location>
</feature>
<feature type="compositionally biased region" description="Low complexity" evidence="1">
    <location>
        <begin position="358"/>
        <end position="367"/>
    </location>
</feature>
<dbReference type="Proteomes" id="UP000539313">
    <property type="component" value="Unassembled WGS sequence"/>
</dbReference>
<feature type="compositionally biased region" description="Low complexity" evidence="1">
    <location>
        <begin position="391"/>
        <end position="404"/>
    </location>
</feature>
<keyword evidence="3" id="KW-0966">Cell projection</keyword>
<evidence type="ECO:0000313" key="3">
    <source>
        <dbReference type="EMBL" id="MBA9003188.1"/>
    </source>
</evidence>
<feature type="compositionally biased region" description="Low complexity" evidence="1">
    <location>
        <begin position="37"/>
        <end position="48"/>
    </location>
</feature>
<evidence type="ECO:0000259" key="2">
    <source>
        <dbReference type="Pfam" id="PF01656"/>
    </source>
</evidence>
<sequence length="703" mass="70223">MSDRDWQHAVLHELGAAERGLADSRPPGPVPRPAPAAPAAGRTTGSGPSAWYPEGSVGGEGAPTEAAPPVLGAPPPPGREATAIFGLPVRENRQNASAEQPSAPSAPQPAHDPSGDPPAGGFPPPPPPPALQPNSGPAPDAGTDTPAPPAPPNTAQPGFPEPPAPQPSGGSAEQPNVAWPGPGHGDPSSGGFPPPPPPPAIRPAADGSPEPPNAPQAGTGPGDPSSSGFPPPPPPPPAVRPAADGSPESSNAPQAGTGPGGPPPGLPEPPAPPAPQPTGGASAPADPWGPGGTSSGGSPEPPNAAQPGWPAGGFPEPPAMPNAPQSEEQAAAPVLGGTPEPPAPPHALMPSAPPPSAVAPVGDAPGVHPAPVPQQAPAEPQRPQPQPAVPAVPEQQPAGPAAQLAADALVRRRAHGDSAFKRVGRGMRKVVGASAAGDARQQEGMAQRLRSPVPSCRRIAVTSIRGGAGKTTVAALLASVIAEYREDRVLAMDADSGLGSLPLRLGVQPEFSMGQLAAARPRTWEETARFLSPTEHGLWVMSGSARGQVTELELETFQAAASGVGRYFSAAVIDCGAGIVARLQRGVLAAAHAQVFVTPGTVDGAISARQTLSWFVGSGYEDLLRRTVVVLVTHSPHADGDADLERARQVLSDGGMPVEVVPYDRHLATGTAISLDRVSGAARTAAARIAAEAFVRSLSGGAL</sequence>
<protein>
    <submittedName>
        <fullName evidence="3">MinD-like ATPase involved in chromosome partitioning or flagellar assembly</fullName>
    </submittedName>
</protein>
<evidence type="ECO:0000256" key="1">
    <source>
        <dbReference type="SAM" id="MobiDB-lite"/>
    </source>
</evidence>
<dbReference type="InterPro" id="IPR050625">
    <property type="entry name" value="ParA/MinD_ATPase"/>
</dbReference>
<feature type="compositionally biased region" description="Pro residues" evidence="1">
    <location>
        <begin position="120"/>
        <end position="131"/>
    </location>
</feature>
<feature type="compositionally biased region" description="Pro residues" evidence="1">
    <location>
        <begin position="26"/>
        <end position="36"/>
    </location>
</feature>
<feature type="compositionally biased region" description="Low complexity" evidence="1">
    <location>
        <begin position="132"/>
        <end position="145"/>
    </location>
</feature>
<dbReference type="EMBL" id="JACJII010000001">
    <property type="protein sequence ID" value="MBA9003188.1"/>
    <property type="molecule type" value="Genomic_DNA"/>
</dbReference>
<dbReference type="GO" id="GO:0009898">
    <property type="term" value="C:cytoplasmic side of plasma membrane"/>
    <property type="evidence" value="ECO:0007669"/>
    <property type="project" value="TreeGrafter"/>
</dbReference>
<dbReference type="GO" id="GO:0005524">
    <property type="term" value="F:ATP binding"/>
    <property type="evidence" value="ECO:0007669"/>
    <property type="project" value="TreeGrafter"/>
</dbReference>
<dbReference type="AlphaFoldDB" id="A0A7W3MWJ0"/>
<dbReference type="SUPFAM" id="SSF52540">
    <property type="entry name" value="P-loop containing nucleoside triphosphate hydrolases"/>
    <property type="match status" value="1"/>
</dbReference>
<keyword evidence="3" id="KW-0282">Flagellum</keyword>
<feature type="compositionally biased region" description="Pro residues" evidence="1">
    <location>
        <begin position="368"/>
        <end position="390"/>
    </location>
</feature>
<dbReference type="GO" id="GO:0005829">
    <property type="term" value="C:cytosol"/>
    <property type="evidence" value="ECO:0007669"/>
    <property type="project" value="TreeGrafter"/>
</dbReference>
<feature type="compositionally biased region" description="Pro residues" evidence="1">
    <location>
        <begin position="339"/>
        <end position="357"/>
    </location>
</feature>
<feature type="compositionally biased region" description="Pro residues" evidence="1">
    <location>
        <begin position="192"/>
        <end position="201"/>
    </location>
</feature>
<dbReference type="PANTHER" id="PTHR43384">
    <property type="entry name" value="SEPTUM SITE-DETERMINING PROTEIN MIND HOMOLOG, CHLOROPLASTIC-RELATED"/>
    <property type="match status" value="1"/>
</dbReference>
<dbReference type="GO" id="GO:0051782">
    <property type="term" value="P:negative regulation of cell division"/>
    <property type="evidence" value="ECO:0007669"/>
    <property type="project" value="TreeGrafter"/>
</dbReference>
<dbReference type="GO" id="GO:0016887">
    <property type="term" value="F:ATP hydrolysis activity"/>
    <property type="evidence" value="ECO:0007669"/>
    <property type="project" value="TreeGrafter"/>
</dbReference>
<dbReference type="Gene3D" id="3.40.50.300">
    <property type="entry name" value="P-loop containing nucleotide triphosphate hydrolases"/>
    <property type="match status" value="1"/>
</dbReference>
<comment type="caution">
    <text evidence="3">The sequence shown here is derived from an EMBL/GenBank/DDBJ whole genome shotgun (WGS) entry which is preliminary data.</text>
</comment>
<dbReference type="InterPro" id="IPR027417">
    <property type="entry name" value="P-loop_NTPase"/>
</dbReference>
<dbReference type="InterPro" id="IPR002586">
    <property type="entry name" value="CobQ/CobB/MinD/ParA_Nub-bd_dom"/>
</dbReference>
<keyword evidence="4" id="KW-1185">Reference proteome</keyword>
<dbReference type="Pfam" id="PF01656">
    <property type="entry name" value="CbiA"/>
    <property type="match status" value="1"/>
</dbReference>
<accession>A0A7W3MWJ0</accession>
<evidence type="ECO:0000313" key="4">
    <source>
        <dbReference type="Proteomes" id="UP000539313"/>
    </source>
</evidence>
<feature type="compositionally biased region" description="Pro residues" evidence="1">
    <location>
        <begin position="229"/>
        <end position="239"/>
    </location>
</feature>
<reference evidence="3 4" key="1">
    <citation type="submission" date="2020-08" db="EMBL/GenBank/DDBJ databases">
        <title>Sequencing the genomes of 1000 actinobacteria strains.</title>
        <authorList>
            <person name="Klenk H.-P."/>
        </authorList>
    </citation>
    <scope>NUCLEOTIDE SEQUENCE [LARGE SCALE GENOMIC DNA]</scope>
    <source>
        <strain evidence="3 4">DSM 45823</strain>
    </source>
</reference>
<name>A0A7W3MWJ0_9ACTN</name>
<feature type="domain" description="CobQ/CobB/MinD/ParA nucleotide binding" evidence="2">
    <location>
        <begin position="459"/>
        <end position="652"/>
    </location>
</feature>
<dbReference type="RefSeq" id="WP_182705014.1">
    <property type="nucleotide sequence ID" value="NZ_JACJII010000001.1"/>
</dbReference>
<organism evidence="3 4">
    <name type="scientific">Thermomonospora cellulosilytica</name>
    <dbReference type="NCBI Taxonomy" id="1411118"/>
    <lineage>
        <taxon>Bacteria</taxon>
        <taxon>Bacillati</taxon>
        <taxon>Actinomycetota</taxon>
        <taxon>Actinomycetes</taxon>
        <taxon>Streptosporangiales</taxon>
        <taxon>Thermomonosporaceae</taxon>
        <taxon>Thermomonospora</taxon>
    </lineage>
</organism>
<feature type="compositionally biased region" description="Pro residues" evidence="1">
    <location>
        <begin position="146"/>
        <end position="166"/>
    </location>
</feature>
<keyword evidence="3" id="KW-0969">Cilium</keyword>
<feature type="region of interest" description="Disordered" evidence="1">
    <location>
        <begin position="1"/>
        <end position="404"/>
    </location>
</feature>